<protein>
    <submittedName>
        <fullName evidence="1">Uncharacterized protein</fullName>
    </submittedName>
</protein>
<gene>
    <name evidence="1" type="ORF">RclHR1_03020018</name>
</gene>
<keyword evidence="2" id="KW-1185">Reference proteome</keyword>
<evidence type="ECO:0000313" key="2">
    <source>
        <dbReference type="Proteomes" id="UP000247702"/>
    </source>
</evidence>
<dbReference type="PANTHER" id="PTHR46579">
    <property type="entry name" value="F5/8 TYPE C DOMAIN-CONTAINING PROTEIN-RELATED"/>
    <property type="match status" value="1"/>
</dbReference>
<dbReference type="EMBL" id="BEXD01002247">
    <property type="protein sequence ID" value="GBB97640.1"/>
    <property type="molecule type" value="Genomic_DNA"/>
</dbReference>
<comment type="caution">
    <text evidence="1">The sequence shown here is derived from an EMBL/GenBank/DDBJ whole genome shotgun (WGS) entry which is preliminary data.</text>
</comment>
<proteinExistence type="predicted"/>
<reference evidence="1 2" key="1">
    <citation type="submission" date="2017-11" db="EMBL/GenBank/DDBJ databases">
        <title>The genome of Rhizophagus clarus HR1 reveals common genetic basis of auxotrophy among arbuscular mycorrhizal fungi.</title>
        <authorList>
            <person name="Kobayashi Y."/>
        </authorList>
    </citation>
    <scope>NUCLEOTIDE SEQUENCE [LARGE SCALE GENOMIC DNA]</scope>
    <source>
        <strain evidence="1 2">HR1</strain>
    </source>
</reference>
<dbReference type="STRING" id="94130.A0A2Z6R6A9"/>
<sequence>MENWFTVRDVKEHKRNAAIWKQQNTEEDRRQHISETHVRWSEMLRLPYYDLIRHLVVDPMHNLFLGIAQWIIKKLWIEGNKISKADLEIMERKAKGTKIPADLG</sequence>
<organism evidence="1 2">
    <name type="scientific">Rhizophagus clarus</name>
    <dbReference type="NCBI Taxonomy" id="94130"/>
    <lineage>
        <taxon>Eukaryota</taxon>
        <taxon>Fungi</taxon>
        <taxon>Fungi incertae sedis</taxon>
        <taxon>Mucoromycota</taxon>
        <taxon>Glomeromycotina</taxon>
        <taxon>Glomeromycetes</taxon>
        <taxon>Glomerales</taxon>
        <taxon>Glomeraceae</taxon>
        <taxon>Rhizophagus</taxon>
    </lineage>
</organism>
<evidence type="ECO:0000313" key="1">
    <source>
        <dbReference type="EMBL" id="GBB97640.1"/>
    </source>
</evidence>
<dbReference type="Proteomes" id="UP000247702">
    <property type="component" value="Unassembled WGS sequence"/>
</dbReference>
<accession>A0A2Z6R6A9</accession>
<dbReference type="AlphaFoldDB" id="A0A2Z6R6A9"/>
<name>A0A2Z6R6A9_9GLOM</name>
<dbReference type="PANTHER" id="PTHR46579:SF2">
    <property type="entry name" value="C2H2-TYPE DOMAIN-CONTAINING PROTEIN"/>
    <property type="match status" value="1"/>
</dbReference>